<accession>A0A445MTQ9</accession>
<reference evidence="1" key="1">
    <citation type="submission" date="2018-01" db="EMBL/GenBank/DDBJ databases">
        <authorList>
            <person name="Regsiter A."/>
            <person name="William W."/>
        </authorList>
    </citation>
    <scope>NUCLEOTIDE SEQUENCE</scope>
    <source>
        <strain evidence="1">TRIP AH-1</strain>
    </source>
</reference>
<dbReference type="AlphaFoldDB" id="A0A445MTQ9"/>
<evidence type="ECO:0000313" key="1">
    <source>
        <dbReference type="EMBL" id="SPD72848.1"/>
    </source>
</evidence>
<organism evidence="1">
    <name type="scientific">uncultured Desulfobacterium sp</name>
    <dbReference type="NCBI Taxonomy" id="201089"/>
    <lineage>
        <taxon>Bacteria</taxon>
        <taxon>Pseudomonadati</taxon>
        <taxon>Thermodesulfobacteriota</taxon>
        <taxon>Desulfobacteria</taxon>
        <taxon>Desulfobacterales</taxon>
        <taxon>Desulfobacteriaceae</taxon>
        <taxon>Desulfobacterium</taxon>
        <taxon>environmental samples</taxon>
    </lineage>
</organism>
<gene>
    <name evidence="1" type="ORF">PITCH_A1580003</name>
</gene>
<dbReference type="EMBL" id="OJIN01000066">
    <property type="protein sequence ID" value="SPD72848.1"/>
    <property type="molecule type" value="Genomic_DNA"/>
</dbReference>
<protein>
    <submittedName>
        <fullName evidence="1">Uncharacterized protein</fullName>
    </submittedName>
</protein>
<sequence>MRRFFLLFIATAFLLVYTTAYTAEPIPFNDFISITEKVLDALDEIEVVFSDPSSIRLEVEMAFKRMNIEMLKYNRYVQDWRKVPGKQADIVKAIATSQIIYDTVWNKIQLGEEGFYGKTHKEARHAAQKAREVFIRYKGSK</sequence>
<name>A0A445MTQ9_9BACT</name>
<proteinExistence type="predicted"/>